<gene>
    <name evidence="1" type="ORF">GCM10023187_24410</name>
</gene>
<keyword evidence="2" id="KW-1185">Reference proteome</keyword>
<organism evidence="1 2">
    <name type="scientific">Nibrella viscosa</name>
    <dbReference type="NCBI Taxonomy" id="1084524"/>
    <lineage>
        <taxon>Bacteria</taxon>
        <taxon>Pseudomonadati</taxon>
        <taxon>Bacteroidota</taxon>
        <taxon>Cytophagia</taxon>
        <taxon>Cytophagales</taxon>
        <taxon>Spirosomataceae</taxon>
        <taxon>Nibrella</taxon>
    </lineage>
</organism>
<dbReference type="PANTHER" id="PTHR38733">
    <property type="entry name" value="PROTEIN MCRC"/>
    <property type="match status" value="1"/>
</dbReference>
<evidence type="ECO:0000313" key="1">
    <source>
        <dbReference type="EMBL" id="GAA4405722.1"/>
    </source>
</evidence>
<dbReference type="EMBL" id="BAABHB010000004">
    <property type="protein sequence ID" value="GAA4405722.1"/>
    <property type="molecule type" value="Genomic_DNA"/>
</dbReference>
<dbReference type="Pfam" id="PF10117">
    <property type="entry name" value="McrBC"/>
    <property type="match status" value="1"/>
</dbReference>
<dbReference type="PANTHER" id="PTHR38733:SF1">
    <property type="entry name" value="TYPE IV METHYL-DIRECTED RESTRICTION ENZYME ECOKMCRBC"/>
    <property type="match status" value="1"/>
</dbReference>
<proteinExistence type="predicted"/>
<evidence type="ECO:0000313" key="2">
    <source>
        <dbReference type="Proteomes" id="UP001500936"/>
    </source>
</evidence>
<accession>A0ABP8KGN7</accession>
<name>A0ABP8KGN7_9BACT</name>
<protein>
    <submittedName>
        <fullName evidence="1">McrC family protein</fullName>
    </submittedName>
</protein>
<sequence>MPYSIYEFSLIRRAGDFSDKPDSLAELYLPDLAFDSLKTFIVRQETDRVLSYGWQKGKEIIRTRNYVGLLETQEGVQLEILPKVHSLASPITGNEPRKALLTMLRHWQDSPFRHLAPVRSGAERLPLWEVFIQAFLDEVTALLTGGLQKAYVSEEADQRYLRGKLHLPGQLRRNTLHTEQFAVICDEFTADLPPNRLLKTGLLYLRDRARSTRNQSRIRQLLFALDEVPPSERLSADWQAARVANRLFARYEPALRWVQALLRGRAFGLSAGSHEHPSLLFPLERVFEAYVASGFRKYVTDAEVLIQESSQYLINEHDGAQKFKLRPDIVLYRQGPDGPQPIVLDTKWKAIDGTGQTGTYGIDQADLYQLYAYGKKYKAPELVLIYPANETFRLPLTVFGYDPTLRLRVVPFDVLNSLDAEVRKILTYV</sequence>
<dbReference type="Proteomes" id="UP001500936">
    <property type="component" value="Unassembled WGS sequence"/>
</dbReference>
<dbReference type="InterPro" id="IPR019292">
    <property type="entry name" value="McrC"/>
</dbReference>
<comment type="caution">
    <text evidence="1">The sequence shown here is derived from an EMBL/GenBank/DDBJ whole genome shotgun (WGS) entry which is preliminary data.</text>
</comment>
<dbReference type="RefSeq" id="WP_345267427.1">
    <property type="nucleotide sequence ID" value="NZ_BAABHB010000004.1"/>
</dbReference>
<reference evidence="2" key="1">
    <citation type="journal article" date="2019" name="Int. J. Syst. Evol. Microbiol.">
        <title>The Global Catalogue of Microorganisms (GCM) 10K type strain sequencing project: providing services to taxonomists for standard genome sequencing and annotation.</title>
        <authorList>
            <consortium name="The Broad Institute Genomics Platform"/>
            <consortium name="The Broad Institute Genome Sequencing Center for Infectious Disease"/>
            <person name="Wu L."/>
            <person name="Ma J."/>
        </authorList>
    </citation>
    <scope>NUCLEOTIDE SEQUENCE [LARGE SCALE GENOMIC DNA]</scope>
    <source>
        <strain evidence="2">JCM 17925</strain>
    </source>
</reference>